<evidence type="ECO:0000256" key="1">
    <source>
        <dbReference type="SAM" id="SignalP"/>
    </source>
</evidence>
<sequence length="160" mass="16818">MRRAVQALLISGVLFPAAACGTAASTPSASVSEAPAVVTAADLSTRAACESLSQVYSRNLAPLAQSLNEMVAARTSAGADKEQERKVKQSLTNFATALELATHDSNDTAVRTDGEKTADQLRARAGDAKFLRTIKTAEDAQKVMGPTLKEWLAPMAKHCS</sequence>
<organism evidence="2 3">
    <name type="scientific">Actinoplanes friuliensis DSM 7358</name>
    <dbReference type="NCBI Taxonomy" id="1246995"/>
    <lineage>
        <taxon>Bacteria</taxon>
        <taxon>Bacillati</taxon>
        <taxon>Actinomycetota</taxon>
        <taxon>Actinomycetes</taxon>
        <taxon>Micromonosporales</taxon>
        <taxon>Micromonosporaceae</taxon>
        <taxon>Actinoplanes</taxon>
    </lineage>
</organism>
<evidence type="ECO:0000313" key="3">
    <source>
        <dbReference type="Proteomes" id="UP000017746"/>
    </source>
</evidence>
<dbReference type="PATRIC" id="fig|1246995.3.peg.3269"/>
<dbReference type="HOGENOM" id="CLU_1648491_0_0_11"/>
<keyword evidence="1" id="KW-0732">Signal</keyword>
<dbReference type="KEGG" id="afs:AFR_16110"/>
<evidence type="ECO:0000313" key="2">
    <source>
        <dbReference type="EMBL" id="AGZ41504.1"/>
    </source>
</evidence>
<name>U5VXA1_9ACTN</name>
<keyword evidence="3" id="KW-1185">Reference proteome</keyword>
<protein>
    <recommendedName>
        <fullName evidence="4">Lipoprotein</fullName>
    </recommendedName>
</protein>
<dbReference type="AlphaFoldDB" id="U5VXA1"/>
<accession>U5VXA1</accession>
<reference evidence="2 3" key="1">
    <citation type="journal article" date="2014" name="J. Biotechnol.">
        <title>Complete genome sequence of the actinobacterium Actinoplanes friuliensis HAG 010964, producer of the lipopeptide antibiotic friulimycin.</title>
        <authorList>
            <person name="Ruckert C."/>
            <person name="Szczepanowski R."/>
            <person name="Albersmeier A."/>
            <person name="Goesmann A."/>
            <person name="Fischer N."/>
            <person name="Steinkamper A."/>
            <person name="Puhler A."/>
            <person name="Biener R."/>
            <person name="Schwartz D."/>
            <person name="Kalinowski J."/>
        </authorList>
    </citation>
    <scope>NUCLEOTIDE SEQUENCE [LARGE SCALE GENOMIC DNA]</scope>
    <source>
        <strain evidence="2 3">DSM 7358</strain>
    </source>
</reference>
<dbReference type="EMBL" id="CP006272">
    <property type="protein sequence ID" value="AGZ41504.1"/>
    <property type="molecule type" value="Genomic_DNA"/>
</dbReference>
<feature type="chain" id="PRO_5004665843" description="Lipoprotein" evidence="1">
    <location>
        <begin position="20"/>
        <end position="160"/>
    </location>
</feature>
<dbReference type="RefSeq" id="WP_023361579.1">
    <property type="nucleotide sequence ID" value="NC_022657.1"/>
</dbReference>
<gene>
    <name evidence="2" type="ORF">AFR_16110</name>
</gene>
<evidence type="ECO:0008006" key="4">
    <source>
        <dbReference type="Google" id="ProtNLM"/>
    </source>
</evidence>
<proteinExistence type="predicted"/>
<feature type="signal peptide" evidence="1">
    <location>
        <begin position="1"/>
        <end position="19"/>
    </location>
</feature>
<dbReference type="Proteomes" id="UP000017746">
    <property type="component" value="Chromosome"/>
</dbReference>
<dbReference type="OrthoDB" id="3298077at2"/>